<reference evidence="4" key="1">
    <citation type="journal article" date="2021" name="G3 (Bethesda)">
        <title>Genome and transcriptome analysis of the beet armyworm Spodoptera exigua reveals targets for pest control. .</title>
        <authorList>
            <person name="Simon S."/>
            <person name="Breeschoten T."/>
            <person name="Jansen H.J."/>
            <person name="Dirks R.P."/>
            <person name="Schranz M.E."/>
            <person name="Ros V.I.D."/>
        </authorList>
    </citation>
    <scope>NUCLEOTIDE SEQUENCE</scope>
    <source>
        <strain evidence="4">TB_SE_WUR_2020</strain>
    </source>
</reference>
<feature type="coiled-coil region" evidence="1">
    <location>
        <begin position="170"/>
        <end position="197"/>
    </location>
</feature>
<protein>
    <recommendedName>
        <fullName evidence="3">DUF4806 domain-containing protein</fullName>
    </recommendedName>
</protein>
<name>A0A922SA67_SPOEX</name>
<feature type="region of interest" description="Disordered" evidence="2">
    <location>
        <begin position="298"/>
        <end position="320"/>
    </location>
</feature>
<evidence type="ECO:0000313" key="4">
    <source>
        <dbReference type="EMBL" id="KAH9629824.1"/>
    </source>
</evidence>
<dbReference type="Proteomes" id="UP000814243">
    <property type="component" value="Unassembled WGS sequence"/>
</dbReference>
<proteinExistence type="predicted"/>
<sequence length="320" mass="35818">MPFTIVQTLEDGKKVLSCVPEGWVKNNCLAWPRKKADKLTRVENSLPGADWFLMPCIVKRSGLTYDEGQLAISIMTEVTDTEEDEITTNIKEEVSKVKSHNDILERCLEKAVMNQPVQQPEPEAPLVVIHTEPSEVADHVTSDQHVQYILLPQQETNMTPSSKSDTTEKLDTLIVTVNAIEKNQKELQENQKQLLLRIISMQAQFEEFLKRTEKQNLEKEIGFNPINSLDSLQKLEDTLKDDMSTTAIIKKLSFVCGTGKGRGLNNCFTLVDVMFDRSFLTTCSWAGGAREVLNSTENFLSEPGPSQKDAAAPEAGDSED</sequence>
<dbReference type="AlphaFoldDB" id="A0A922SA67"/>
<dbReference type="Pfam" id="PF16064">
    <property type="entry name" value="DUF4806"/>
    <property type="match status" value="1"/>
</dbReference>
<evidence type="ECO:0000256" key="2">
    <source>
        <dbReference type="SAM" id="MobiDB-lite"/>
    </source>
</evidence>
<accession>A0A922SA67</accession>
<gene>
    <name evidence="4" type="ORF">HF086_011474</name>
</gene>
<evidence type="ECO:0000259" key="3">
    <source>
        <dbReference type="Pfam" id="PF16064"/>
    </source>
</evidence>
<keyword evidence="1" id="KW-0175">Coiled coil</keyword>
<evidence type="ECO:0000256" key="1">
    <source>
        <dbReference type="SAM" id="Coils"/>
    </source>
</evidence>
<dbReference type="EMBL" id="JACEFF010000851">
    <property type="protein sequence ID" value="KAH9629824.1"/>
    <property type="molecule type" value="Genomic_DNA"/>
</dbReference>
<evidence type="ECO:0000313" key="5">
    <source>
        <dbReference type="Proteomes" id="UP000814243"/>
    </source>
</evidence>
<organism evidence="4 5">
    <name type="scientific">Spodoptera exigua</name>
    <name type="common">Beet armyworm</name>
    <name type="synonym">Noctua fulgens</name>
    <dbReference type="NCBI Taxonomy" id="7107"/>
    <lineage>
        <taxon>Eukaryota</taxon>
        <taxon>Metazoa</taxon>
        <taxon>Ecdysozoa</taxon>
        <taxon>Arthropoda</taxon>
        <taxon>Hexapoda</taxon>
        <taxon>Insecta</taxon>
        <taxon>Pterygota</taxon>
        <taxon>Neoptera</taxon>
        <taxon>Endopterygota</taxon>
        <taxon>Lepidoptera</taxon>
        <taxon>Glossata</taxon>
        <taxon>Ditrysia</taxon>
        <taxon>Noctuoidea</taxon>
        <taxon>Noctuidae</taxon>
        <taxon>Amphipyrinae</taxon>
        <taxon>Spodoptera</taxon>
    </lineage>
</organism>
<feature type="domain" description="DUF4806" evidence="3">
    <location>
        <begin position="224"/>
        <end position="290"/>
    </location>
</feature>
<comment type="caution">
    <text evidence="4">The sequence shown here is derived from an EMBL/GenBank/DDBJ whole genome shotgun (WGS) entry which is preliminary data.</text>
</comment>
<dbReference type="InterPro" id="IPR032071">
    <property type="entry name" value="DUF4806"/>
</dbReference>